<dbReference type="AlphaFoldDB" id="A0A7W9T4F2"/>
<proteinExistence type="predicted"/>
<evidence type="ECO:0000313" key="1">
    <source>
        <dbReference type="EMBL" id="MBB6061412.1"/>
    </source>
</evidence>
<evidence type="ECO:0000313" key="2">
    <source>
        <dbReference type="Proteomes" id="UP000532746"/>
    </source>
</evidence>
<dbReference type="EMBL" id="JACHGG010000012">
    <property type="protein sequence ID" value="MBB6061412.1"/>
    <property type="molecule type" value="Genomic_DNA"/>
</dbReference>
<sequence>MNFKLQLVACQSEGDEPTLEDVFTWSREDLSLANVGLTLAESKALLQRLQ</sequence>
<gene>
    <name evidence="1" type="ORF">HNQ93_004291</name>
</gene>
<name>A0A7W9T4F2_9BACT</name>
<protein>
    <submittedName>
        <fullName evidence="1">Uncharacterized protein</fullName>
    </submittedName>
</protein>
<organism evidence="1 2">
    <name type="scientific">Hymenobacter luteus</name>
    <dbReference type="NCBI Taxonomy" id="1411122"/>
    <lineage>
        <taxon>Bacteria</taxon>
        <taxon>Pseudomonadati</taxon>
        <taxon>Bacteroidota</taxon>
        <taxon>Cytophagia</taxon>
        <taxon>Cytophagales</taxon>
        <taxon>Hymenobacteraceae</taxon>
        <taxon>Hymenobacter</taxon>
    </lineage>
</organism>
<keyword evidence="2" id="KW-1185">Reference proteome</keyword>
<reference evidence="1 2" key="1">
    <citation type="submission" date="2020-08" db="EMBL/GenBank/DDBJ databases">
        <title>Genomic Encyclopedia of Type Strains, Phase IV (KMG-IV): sequencing the most valuable type-strain genomes for metagenomic binning, comparative biology and taxonomic classification.</title>
        <authorList>
            <person name="Goeker M."/>
        </authorList>
    </citation>
    <scope>NUCLEOTIDE SEQUENCE [LARGE SCALE GENOMIC DNA]</scope>
    <source>
        <strain evidence="1 2">DSM 26718</strain>
    </source>
</reference>
<dbReference type="RefSeq" id="WP_183405519.1">
    <property type="nucleotide sequence ID" value="NZ_JACHGG010000012.1"/>
</dbReference>
<comment type="caution">
    <text evidence="1">The sequence shown here is derived from an EMBL/GenBank/DDBJ whole genome shotgun (WGS) entry which is preliminary data.</text>
</comment>
<accession>A0A7W9T4F2</accession>
<dbReference type="Proteomes" id="UP000532746">
    <property type="component" value="Unassembled WGS sequence"/>
</dbReference>